<evidence type="ECO:0008006" key="4">
    <source>
        <dbReference type="Google" id="ProtNLM"/>
    </source>
</evidence>
<reference evidence="2 3" key="1">
    <citation type="submission" date="2019-01" db="EMBL/GenBank/DDBJ databases">
        <title>Pseudolysobacter antarctica gen. nov., sp. nov., isolated from Fildes Peninsula, Antarctica.</title>
        <authorList>
            <person name="Wei Z."/>
            <person name="Peng F."/>
        </authorList>
    </citation>
    <scope>NUCLEOTIDE SEQUENCE [LARGE SCALE GENOMIC DNA]</scope>
    <source>
        <strain evidence="2 3">AQ6-296</strain>
    </source>
</reference>
<dbReference type="AlphaFoldDB" id="A0A411HJ74"/>
<accession>A0A411HJ74</accession>
<feature type="transmembrane region" description="Helical" evidence="1">
    <location>
        <begin position="392"/>
        <end position="408"/>
    </location>
</feature>
<feature type="transmembrane region" description="Helical" evidence="1">
    <location>
        <begin position="294"/>
        <end position="312"/>
    </location>
</feature>
<feature type="transmembrane region" description="Helical" evidence="1">
    <location>
        <begin position="440"/>
        <end position="463"/>
    </location>
</feature>
<feature type="transmembrane region" description="Helical" evidence="1">
    <location>
        <begin position="475"/>
        <end position="495"/>
    </location>
</feature>
<protein>
    <recommendedName>
        <fullName evidence="4">DUF2142 domain-containing protein</fullName>
    </recommendedName>
</protein>
<feature type="transmembrane region" description="Helical" evidence="1">
    <location>
        <begin position="370"/>
        <end position="386"/>
    </location>
</feature>
<dbReference type="OrthoDB" id="6052932at2"/>
<dbReference type="EMBL" id="CP035704">
    <property type="protein sequence ID" value="QBB70586.1"/>
    <property type="molecule type" value="Genomic_DNA"/>
</dbReference>
<feature type="transmembrane region" description="Helical" evidence="1">
    <location>
        <begin position="415"/>
        <end position="434"/>
    </location>
</feature>
<feature type="transmembrane region" description="Helical" evidence="1">
    <location>
        <begin position="177"/>
        <end position="194"/>
    </location>
</feature>
<dbReference type="KEGG" id="xbc:ELE36_09525"/>
<feature type="transmembrane region" description="Helical" evidence="1">
    <location>
        <begin position="201"/>
        <end position="221"/>
    </location>
</feature>
<sequence length="687" mass="74751">MTLRNLRLQTIRDGSRKTLLALSLIWLLVLMLLRCWPQPGGIIQMQILAEKNGVAQWFFDRGDGYSEAESATAGLQAGDNKISFELPRGTYTSLRFDPTNNDGWIAVNALNWVVNPSVDSMALGKENLQALADIVRVEARADGVLIQPLAGSGDPQMNLPLPQPLRLVRIPELSQDAITAFEWACAALLALLLVKVKLPTHAVIVIGMSLAAGLIVAIAMLSSTTQSMHPDEYSHMSALHYFAVHWWPPAINDPAVVPSLSIYGTSYLSELDVNYPIAARVISPIITLAGSEMMAARIFQCSLWAILCVLAWRKKSWAIALAIALVTPQIWYVFSYFNADAFPLFLTLIAATLVADGSGSLQAYILGRRGMSSAVVVFAICLGLILISKRNFLPLVPGLLLWLAVLHLDLRWRELLASLFGLALLGFSVFAPAIPMQDAWYSDISFALLGAAFIGFAAIVVVLRCWRDAQRKAVLARLLLVIGIIFAVVIPRLALDIWMNGTPATKAANIMAVAEAHAGEQFKPSVIAQGKGFAMLGLAHKGVTLHEIIFDPYQWGKMSRMSAFGVYGHMNIYADENLYWWLIGAAVLLIIIGSTALVRADPAHATRLLAVVFGICILIAGSSLLHSWVDDLQRQGRYLLPMAGMLALLLGHGSNKLPQRTFNAALLFAVGLSLYSFAAVALPALAR</sequence>
<proteinExistence type="predicted"/>
<evidence type="ECO:0000313" key="2">
    <source>
        <dbReference type="EMBL" id="QBB70586.1"/>
    </source>
</evidence>
<evidence type="ECO:0000256" key="1">
    <source>
        <dbReference type="SAM" id="Phobius"/>
    </source>
</evidence>
<keyword evidence="1" id="KW-0812">Transmembrane</keyword>
<evidence type="ECO:0000313" key="3">
    <source>
        <dbReference type="Proteomes" id="UP000291562"/>
    </source>
</evidence>
<keyword evidence="3" id="KW-1185">Reference proteome</keyword>
<feature type="transmembrane region" description="Helical" evidence="1">
    <location>
        <begin position="610"/>
        <end position="629"/>
    </location>
</feature>
<feature type="transmembrane region" description="Helical" evidence="1">
    <location>
        <begin position="664"/>
        <end position="686"/>
    </location>
</feature>
<keyword evidence="1" id="KW-0472">Membrane</keyword>
<feature type="transmembrane region" description="Helical" evidence="1">
    <location>
        <begin position="578"/>
        <end position="598"/>
    </location>
</feature>
<dbReference type="Proteomes" id="UP000291562">
    <property type="component" value="Chromosome"/>
</dbReference>
<gene>
    <name evidence="2" type="ORF">ELE36_09525</name>
</gene>
<feature type="transmembrane region" description="Helical" evidence="1">
    <location>
        <begin position="341"/>
        <end position="358"/>
    </location>
</feature>
<name>A0A411HJ74_9GAMM</name>
<feature type="transmembrane region" description="Helical" evidence="1">
    <location>
        <begin position="317"/>
        <end position="335"/>
    </location>
</feature>
<keyword evidence="1" id="KW-1133">Transmembrane helix</keyword>
<organism evidence="2 3">
    <name type="scientific">Pseudolysobacter antarcticus</name>
    <dbReference type="NCBI Taxonomy" id="2511995"/>
    <lineage>
        <taxon>Bacteria</taxon>
        <taxon>Pseudomonadati</taxon>
        <taxon>Pseudomonadota</taxon>
        <taxon>Gammaproteobacteria</taxon>
        <taxon>Lysobacterales</taxon>
        <taxon>Rhodanobacteraceae</taxon>
        <taxon>Pseudolysobacter</taxon>
    </lineage>
</organism>
<dbReference type="RefSeq" id="WP_129832844.1">
    <property type="nucleotide sequence ID" value="NZ_CP035704.1"/>
</dbReference>